<protein>
    <recommendedName>
        <fullName evidence="2">Beta-galactosidase beta-sandwich domain-containing protein</fullName>
    </recommendedName>
</protein>
<dbReference type="InterPro" id="IPR041392">
    <property type="entry name" value="GHD"/>
</dbReference>
<evidence type="ECO:0000313" key="4">
    <source>
        <dbReference type="Proteomes" id="UP001367508"/>
    </source>
</evidence>
<sequence>MPYKPVEDIAFSVARFFQRCGTFQNYYMYHGGTNFGRNTGGPFISTKAAVYKTGVVCVAFLANISKSDATVNFNGTSYHLVAWSVSILPDCKNVVLNTAKINSASMISSFIREEADSLDDFGSGWSWISEPIGISKTDSFSKVGLLEQINTTANINDYLWYSLSLDIDDPGAQTVLHIESLSHALHSFINRKLAASGTSKRGKDRWWWTGSASKT</sequence>
<name>A0AAN9KTT4_CANGL</name>
<feature type="domain" description="Beta-galactosidase beta-sandwich" evidence="2">
    <location>
        <begin position="48"/>
        <end position="101"/>
    </location>
</feature>
<dbReference type="InterPro" id="IPR001944">
    <property type="entry name" value="Glycoside_Hdrlase_35"/>
</dbReference>
<dbReference type="PANTHER" id="PTHR23421">
    <property type="entry name" value="BETA-GALACTOSIDASE RELATED"/>
    <property type="match status" value="1"/>
</dbReference>
<comment type="caution">
    <text evidence="3">The sequence shown here is derived from an EMBL/GenBank/DDBJ whole genome shotgun (WGS) entry which is preliminary data.</text>
</comment>
<evidence type="ECO:0000259" key="2">
    <source>
        <dbReference type="Pfam" id="PF17834"/>
    </source>
</evidence>
<dbReference type="GO" id="GO:0004565">
    <property type="term" value="F:beta-galactosidase activity"/>
    <property type="evidence" value="ECO:0007669"/>
    <property type="project" value="UniProtKB-EC"/>
</dbReference>
<dbReference type="SUPFAM" id="SSF51445">
    <property type="entry name" value="(Trans)glycosidases"/>
    <property type="match status" value="1"/>
</dbReference>
<organism evidence="3 4">
    <name type="scientific">Canavalia gladiata</name>
    <name type="common">Sword bean</name>
    <name type="synonym">Dolichos gladiatus</name>
    <dbReference type="NCBI Taxonomy" id="3824"/>
    <lineage>
        <taxon>Eukaryota</taxon>
        <taxon>Viridiplantae</taxon>
        <taxon>Streptophyta</taxon>
        <taxon>Embryophyta</taxon>
        <taxon>Tracheophyta</taxon>
        <taxon>Spermatophyta</taxon>
        <taxon>Magnoliopsida</taxon>
        <taxon>eudicotyledons</taxon>
        <taxon>Gunneridae</taxon>
        <taxon>Pentapetalae</taxon>
        <taxon>rosids</taxon>
        <taxon>fabids</taxon>
        <taxon>Fabales</taxon>
        <taxon>Fabaceae</taxon>
        <taxon>Papilionoideae</taxon>
        <taxon>50 kb inversion clade</taxon>
        <taxon>NPAAA clade</taxon>
        <taxon>indigoferoid/millettioid clade</taxon>
        <taxon>Phaseoleae</taxon>
        <taxon>Canavalia</taxon>
    </lineage>
</organism>
<dbReference type="SUPFAM" id="SSF49785">
    <property type="entry name" value="Galactose-binding domain-like"/>
    <property type="match status" value="1"/>
</dbReference>
<dbReference type="Pfam" id="PF17834">
    <property type="entry name" value="GHD"/>
    <property type="match status" value="1"/>
</dbReference>
<dbReference type="Gene3D" id="3.20.20.80">
    <property type="entry name" value="Glycosidases"/>
    <property type="match status" value="1"/>
</dbReference>
<dbReference type="AlphaFoldDB" id="A0AAN9KTT4"/>
<evidence type="ECO:0000256" key="1">
    <source>
        <dbReference type="ARBA" id="ARBA00009809"/>
    </source>
</evidence>
<dbReference type="Proteomes" id="UP001367508">
    <property type="component" value="Unassembled WGS sequence"/>
</dbReference>
<keyword evidence="4" id="KW-1185">Reference proteome</keyword>
<reference evidence="3 4" key="1">
    <citation type="submission" date="2024-01" db="EMBL/GenBank/DDBJ databases">
        <title>The genomes of 5 underutilized Papilionoideae crops provide insights into root nodulation and disease resistanc.</title>
        <authorList>
            <person name="Jiang F."/>
        </authorList>
    </citation>
    <scope>NUCLEOTIDE SEQUENCE [LARGE SCALE GENOMIC DNA]</scope>
    <source>
        <strain evidence="3">LVBAO_FW01</strain>
        <tissue evidence="3">Leaves</tissue>
    </source>
</reference>
<gene>
    <name evidence="3" type="ORF">VNO77_26871</name>
</gene>
<dbReference type="EMBL" id="JAYMYQ010000006">
    <property type="protein sequence ID" value="KAK7323399.1"/>
    <property type="molecule type" value="Genomic_DNA"/>
</dbReference>
<dbReference type="GO" id="GO:0005975">
    <property type="term" value="P:carbohydrate metabolic process"/>
    <property type="evidence" value="ECO:0007669"/>
    <property type="project" value="InterPro"/>
</dbReference>
<evidence type="ECO:0000313" key="3">
    <source>
        <dbReference type="EMBL" id="KAK7323399.1"/>
    </source>
</evidence>
<dbReference type="InterPro" id="IPR008979">
    <property type="entry name" value="Galactose-bd-like_sf"/>
</dbReference>
<accession>A0AAN9KTT4</accession>
<proteinExistence type="inferred from homology"/>
<dbReference type="InterPro" id="IPR017853">
    <property type="entry name" value="GH"/>
</dbReference>
<comment type="similarity">
    <text evidence="1">Belongs to the glycosyl hydrolase 35 family.</text>
</comment>